<dbReference type="Proteomes" id="UP000553963">
    <property type="component" value="Unassembled WGS sequence"/>
</dbReference>
<name>A0A840ALQ0_9HYPH</name>
<dbReference type="EMBL" id="JACIDS010000002">
    <property type="protein sequence ID" value="MBB3930174.1"/>
    <property type="molecule type" value="Genomic_DNA"/>
</dbReference>
<dbReference type="RefSeq" id="WP_183397860.1">
    <property type="nucleotide sequence ID" value="NZ_JACIDS010000002.1"/>
</dbReference>
<accession>A0A840ALQ0</accession>
<evidence type="ECO:0000313" key="1">
    <source>
        <dbReference type="EMBL" id="MBB3930174.1"/>
    </source>
</evidence>
<organism evidence="1 2">
    <name type="scientific">Kaistia hirudinis</name>
    <dbReference type="NCBI Taxonomy" id="1293440"/>
    <lineage>
        <taxon>Bacteria</taxon>
        <taxon>Pseudomonadati</taxon>
        <taxon>Pseudomonadota</taxon>
        <taxon>Alphaproteobacteria</taxon>
        <taxon>Hyphomicrobiales</taxon>
        <taxon>Kaistiaceae</taxon>
        <taxon>Kaistia</taxon>
    </lineage>
</organism>
<comment type="caution">
    <text evidence="1">The sequence shown here is derived from an EMBL/GenBank/DDBJ whole genome shotgun (WGS) entry which is preliminary data.</text>
</comment>
<dbReference type="AlphaFoldDB" id="A0A840ALQ0"/>
<keyword evidence="2" id="KW-1185">Reference proteome</keyword>
<evidence type="ECO:0008006" key="3">
    <source>
        <dbReference type="Google" id="ProtNLM"/>
    </source>
</evidence>
<proteinExistence type="predicted"/>
<gene>
    <name evidence="1" type="ORF">GGR25_001213</name>
</gene>
<reference evidence="1 2" key="1">
    <citation type="submission" date="2020-08" db="EMBL/GenBank/DDBJ databases">
        <title>Genomic Encyclopedia of Type Strains, Phase IV (KMG-IV): sequencing the most valuable type-strain genomes for metagenomic binning, comparative biology and taxonomic classification.</title>
        <authorList>
            <person name="Goeker M."/>
        </authorList>
    </citation>
    <scope>NUCLEOTIDE SEQUENCE [LARGE SCALE GENOMIC DNA]</scope>
    <source>
        <strain evidence="1 2">DSM 25966</strain>
    </source>
</reference>
<sequence>MDANTIALKLVLDAVAEPTEIGTVMDRLRLQKAIYLIQASGVNLGYSYSWYVRGPYSTNLTKDYYRLSDELRSSASEVEQYNLSPGLNTGLAKAKDILNKPSGVGLGVPNWYELLASIHYLMTYSRLDFGKMKELLSAEKPHLRDFIDVGYNRLRQCGYLS</sequence>
<evidence type="ECO:0000313" key="2">
    <source>
        <dbReference type="Proteomes" id="UP000553963"/>
    </source>
</evidence>
<protein>
    <recommendedName>
        <fullName evidence="3">DUF4065 domain-containing protein</fullName>
    </recommendedName>
</protein>